<dbReference type="InterPro" id="IPR001480">
    <property type="entry name" value="Bulb-type_lectin_dom"/>
</dbReference>
<dbReference type="Proteomes" id="UP000230069">
    <property type="component" value="Unassembled WGS sequence"/>
</dbReference>
<reference evidence="4 5" key="1">
    <citation type="submission" date="2017-09" db="EMBL/GenBank/DDBJ databases">
        <title>WGS assembly of Aquilegia coerulea Goldsmith.</title>
        <authorList>
            <person name="Hodges S."/>
            <person name="Kramer E."/>
            <person name="Nordborg M."/>
            <person name="Tomkins J."/>
            <person name="Borevitz J."/>
            <person name="Derieg N."/>
            <person name="Yan J."/>
            <person name="Mihaltcheva S."/>
            <person name="Hayes R.D."/>
            <person name="Rokhsar D."/>
        </authorList>
    </citation>
    <scope>NUCLEOTIDE SEQUENCE [LARGE SCALE GENOMIC DNA]</scope>
    <source>
        <strain evidence="5">cv. Goldsmith</strain>
    </source>
</reference>
<name>A0A2G5ESB6_AQUCA</name>
<feature type="domain" description="Bulb-type lectin" evidence="3">
    <location>
        <begin position="28"/>
        <end position="147"/>
    </location>
</feature>
<dbReference type="SUPFAM" id="SSF51110">
    <property type="entry name" value="alpha-D-mannose-specific plant lectins"/>
    <property type="match status" value="1"/>
</dbReference>
<dbReference type="Pfam" id="PF08276">
    <property type="entry name" value="PAN_2"/>
    <property type="match status" value="1"/>
</dbReference>
<feature type="signal peptide" evidence="2">
    <location>
        <begin position="1"/>
        <end position="22"/>
    </location>
</feature>
<keyword evidence="5" id="KW-1185">Reference proteome</keyword>
<proteinExistence type="predicted"/>
<dbReference type="CDD" id="cd01098">
    <property type="entry name" value="PAN_AP_plant"/>
    <property type="match status" value="1"/>
</dbReference>
<accession>A0A2G5ESB6</accession>
<evidence type="ECO:0000259" key="3">
    <source>
        <dbReference type="PROSITE" id="PS50927"/>
    </source>
</evidence>
<dbReference type="EMBL" id="KZ305022">
    <property type="protein sequence ID" value="PIA58557.1"/>
    <property type="molecule type" value="Genomic_DNA"/>
</dbReference>
<evidence type="ECO:0000256" key="1">
    <source>
        <dbReference type="ARBA" id="ARBA00022729"/>
    </source>
</evidence>
<dbReference type="Pfam" id="PF01453">
    <property type="entry name" value="B_lectin"/>
    <property type="match status" value="1"/>
</dbReference>
<feature type="chain" id="PRO_5013767769" description="Bulb-type lectin domain-containing protein" evidence="2">
    <location>
        <begin position="23"/>
        <end position="443"/>
    </location>
</feature>
<dbReference type="InterPro" id="IPR003609">
    <property type="entry name" value="Pan_app"/>
</dbReference>
<dbReference type="Gene3D" id="2.90.10.10">
    <property type="entry name" value="Bulb-type lectin domain"/>
    <property type="match status" value="1"/>
</dbReference>
<dbReference type="SMART" id="SM00108">
    <property type="entry name" value="B_lectin"/>
    <property type="match status" value="1"/>
</dbReference>
<evidence type="ECO:0000313" key="5">
    <source>
        <dbReference type="Proteomes" id="UP000230069"/>
    </source>
</evidence>
<organism evidence="4 5">
    <name type="scientific">Aquilegia coerulea</name>
    <name type="common">Rocky mountain columbine</name>
    <dbReference type="NCBI Taxonomy" id="218851"/>
    <lineage>
        <taxon>Eukaryota</taxon>
        <taxon>Viridiplantae</taxon>
        <taxon>Streptophyta</taxon>
        <taxon>Embryophyta</taxon>
        <taxon>Tracheophyta</taxon>
        <taxon>Spermatophyta</taxon>
        <taxon>Magnoliopsida</taxon>
        <taxon>Ranunculales</taxon>
        <taxon>Ranunculaceae</taxon>
        <taxon>Thalictroideae</taxon>
        <taxon>Aquilegia</taxon>
    </lineage>
</organism>
<dbReference type="AlphaFoldDB" id="A0A2G5ESB6"/>
<dbReference type="FunCoup" id="A0A2G5ESB6">
    <property type="interactions" value="87"/>
</dbReference>
<sequence length="443" mass="49926">MASLFQYLLCMVLLQLPLFISAQTYNNITLGSSISNLDEKPYWTSRSGDFAFGFHPHHKDFFLLAIWYAKIPVKTIVWTANDGKPVERGAKIQLTSNGVLSLTTSNGTEIWKAEAIDNSQVAYAAILDTGNFVLSTAESKFVWATFDNPTDTILPNQVLDLGNKLSSRLTKDDYTVGRFEFVLLGDGNLVFYTIARPTEKRNEPYWASGTVDSGTQLEFNQSGYIYLTLKSGGIRSLSSERPVSTEEYYQRATLDYDGVFRQYTYPKSSPTNGWPESWSTFWSLPQDICTSSFGEFGSGVCGFNSYCKLDKDQRPECLCPPGYSFIDPDNSFKGCKPNFVQQVCKADESRIVDGFEMQVLSNTDWPFADYEWFKSVNQDWCEKTCLKDCFCAAAISRRGGDDCWLKKFPLSRGFMNPSSDRIALIKIQTLEHLNNNGMNLSAE</sequence>
<evidence type="ECO:0000313" key="4">
    <source>
        <dbReference type="EMBL" id="PIA58557.1"/>
    </source>
</evidence>
<evidence type="ECO:0000256" key="2">
    <source>
        <dbReference type="SAM" id="SignalP"/>
    </source>
</evidence>
<protein>
    <recommendedName>
        <fullName evidence="3">Bulb-type lectin domain-containing protein</fullName>
    </recommendedName>
</protein>
<dbReference type="STRING" id="218851.A0A2G5ESB6"/>
<dbReference type="InterPro" id="IPR036426">
    <property type="entry name" value="Bulb-type_lectin_dom_sf"/>
</dbReference>
<dbReference type="PROSITE" id="PS50927">
    <property type="entry name" value="BULB_LECTIN"/>
    <property type="match status" value="1"/>
</dbReference>
<dbReference type="FunFam" id="2.90.10.10:FF:000013">
    <property type="entry name" value="G-type lectin S-receptor-like serine/threonine-protein kinase LECRK1"/>
    <property type="match status" value="1"/>
</dbReference>
<keyword evidence="1 2" id="KW-0732">Signal</keyword>
<dbReference type="PANTHER" id="PTHR47976:SF108">
    <property type="entry name" value="G-TYPE LECTIN S-RECEPTOR-LIKE SERINE_THREONINE-PROTEIN KINASE LECRK1"/>
    <property type="match status" value="1"/>
</dbReference>
<dbReference type="Gene3D" id="2.90.10.30">
    <property type="match status" value="1"/>
</dbReference>
<dbReference type="InParanoid" id="A0A2G5ESB6"/>
<dbReference type="FunFam" id="2.90.10.30:FF:000001">
    <property type="entry name" value="Serine/threonine-protein kinase"/>
    <property type="match status" value="1"/>
</dbReference>
<dbReference type="OrthoDB" id="1930390at2759"/>
<dbReference type="PANTHER" id="PTHR47976">
    <property type="entry name" value="G-TYPE LECTIN S-RECEPTOR-LIKE SERINE/THREONINE-PROTEIN KINASE SD2-5"/>
    <property type="match status" value="1"/>
</dbReference>
<gene>
    <name evidence="4" type="ORF">AQUCO_00500464v1</name>
</gene>
<dbReference type="InterPro" id="IPR051343">
    <property type="entry name" value="G-type_lectin_kinases/EP1-like"/>
</dbReference>